<evidence type="ECO:0000313" key="3">
    <source>
        <dbReference type="EMBL" id="KAK2964668.1"/>
    </source>
</evidence>
<evidence type="ECO:0000313" key="4">
    <source>
        <dbReference type="Proteomes" id="UP001281761"/>
    </source>
</evidence>
<keyword evidence="4" id="KW-1185">Reference proteome</keyword>
<keyword evidence="3" id="KW-0808">Transferase</keyword>
<dbReference type="Proteomes" id="UP001281761">
    <property type="component" value="Unassembled WGS sequence"/>
</dbReference>
<gene>
    <name evidence="3" type="ORF">BLNAU_585</name>
</gene>
<keyword evidence="1" id="KW-1133">Transmembrane helix</keyword>
<evidence type="ECO:0000256" key="1">
    <source>
        <dbReference type="SAM" id="Phobius"/>
    </source>
</evidence>
<dbReference type="CDD" id="cd02440">
    <property type="entry name" value="AdoMet_MTases"/>
    <property type="match status" value="1"/>
</dbReference>
<proteinExistence type="predicted"/>
<dbReference type="InterPro" id="IPR029063">
    <property type="entry name" value="SAM-dependent_MTases_sf"/>
</dbReference>
<dbReference type="GO" id="GO:0032259">
    <property type="term" value="P:methylation"/>
    <property type="evidence" value="ECO:0007669"/>
    <property type="project" value="UniProtKB-KW"/>
</dbReference>
<feature type="transmembrane region" description="Helical" evidence="1">
    <location>
        <begin position="28"/>
        <end position="44"/>
    </location>
</feature>
<name>A0ABQ9YLN2_9EUKA</name>
<dbReference type="Pfam" id="PF13847">
    <property type="entry name" value="Methyltransf_31"/>
    <property type="match status" value="1"/>
</dbReference>
<feature type="transmembrane region" description="Helical" evidence="1">
    <location>
        <begin position="51"/>
        <end position="72"/>
    </location>
</feature>
<dbReference type="PANTHER" id="PTHR45277:SF1">
    <property type="entry name" value="EXPRESSED PROTEIN"/>
    <property type="match status" value="1"/>
</dbReference>
<organism evidence="3 4">
    <name type="scientific">Blattamonas nauphoetae</name>
    <dbReference type="NCBI Taxonomy" id="2049346"/>
    <lineage>
        <taxon>Eukaryota</taxon>
        <taxon>Metamonada</taxon>
        <taxon>Preaxostyla</taxon>
        <taxon>Oxymonadida</taxon>
        <taxon>Blattamonas</taxon>
    </lineage>
</organism>
<keyword evidence="1" id="KW-0472">Membrane</keyword>
<comment type="caution">
    <text evidence="3">The sequence shown here is derived from an EMBL/GenBank/DDBJ whole genome shotgun (WGS) entry which is preliminary data.</text>
</comment>
<reference evidence="3 4" key="1">
    <citation type="journal article" date="2022" name="bioRxiv">
        <title>Genomics of Preaxostyla Flagellates Illuminates Evolutionary Transitions and the Path Towards Mitochondrial Loss.</title>
        <authorList>
            <person name="Novak L.V.F."/>
            <person name="Treitli S.C."/>
            <person name="Pyrih J."/>
            <person name="Halakuc P."/>
            <person name="Pipaliya S.V."/>
            <person name="Vacek V."/>
            <person name="Brzon O."/>
            <person name="Soukal P."/>
            <person name="Eme L."/>
            <person name="Dacks J.B."/>
            <person name="Karnkowska A."/>
            <person name="Elias M."/>
            <person name="Hampl V."/>
        </authorList>
    </citation>
    <scope>NUCLEOTIDE SEQUENCE [LARGE SCALE GENOMIC DNA]</scope>
    <source>
        <strain evidence="3">NAU3</strain>
        <tissue evidence="3">Gut</tissue>
    </source>
</reference>
<keyword evidence="1" id="KW-0812">Transmembrane</keyword>
<dbReference type="PANTHER" id="PTHR45277">
    <property type="entry name" value="EXPRESSED PROTEIN"/>
    <property type="match status" value="1"/>
</dbReference>
<sequence>MSCDSSPSPPLEEGAKPTYVEPLSKSDISFFILSAASLLIGIIGRKKGGDLFCFLGISVGTILLIVGLYLSYQTKYGSIRARDMILKEVEDLIVGNEQILDVGTGNGALLVGFAKLLNKGGVAHGVDVFTAVTDDNVSRRKHRKALSLPYRNAKLEGVADRVKIIGGDPRNLPFKTESFDFAILSMLVHNMSAGTLDRTLVQMTRVVKNGGYVIVHDFWNMTHVEDLLKRFNLEIVKVFHSDAILPLQNCIIAKKPEGGILIPDEVVESTKSKVTAPIKLNELTKEQEEELKKLKKL</sequence>
<evidence type="ECO:0000259" key="2">
    <source>
        <dbReference type="Pfam" id="PF13847"/>
    </source>
</evidence>
<dbReference type="Gene3D" id="3.40.50.150">
    <property type="entry name" value="Vaccinia Virus protein VP39"/>
    <property type="match status" value="1"/>
</dbReference>
<accession>A0ABQ9YLN2</accession>
<feature type="domain" description="Methyltransferase" evidence="2">
    <location>
        <begin position="96"/>
        <end position="226"/>
    </location>
</feature>
<dbReference type="InterPro" id="IPR025714">
    <property type="entry name" value="Methyltranfer_dom"/>
</dbReference>
<dbReference type="SUPFAM" id="SSF53335">
    <property type="entry name" value="S-adenosyl-L-methionine-dependent methyltransferases"/>
    <property type="match status" value="1"/>
</dbReference>
<dbReference type="GO" id="GO:0008168">
    <property type="term" value="F:methyltransferase activity"/>
    <property type="evidence" value="ECO:0007669"/>
    <property type="project" value="UniProtKB-KW"/>
</dbReference>
<dbReference type="EMBL" id="JARBJD010000002">
    <property type="protein sequence ID" value="KAK2964668.1"/>
    <property type="molecule type" value="Genomic_DNA"/>
</dbReference>
<protein>
    <submittedName>
        <fullName evidence="3">Class I SAM-dependent methyltransferase</fullName>
    </submittedName>
</protein>
<keyword evidence="3" id="KW-0489">Methyltransferase</keyword>